<dbReference type="OMA" id="CICIRPR"/>
<name>A0A151ZFC9_TIELA</name>
<proteinExistence type="predicted"/>
<reference evidence="1 2" key="1">
    <citation type="submission" date="2015-12" db="EMBL/GenBank/DDBJ databases">
        <title>Dictyostelia acquired genes for synthesis and detection of signals that induce cell-type specialization by lateral gene transfer from prokaryotes.</title>
        <authorList>
            <person name="Gloeckner G."/>
            <person name="Schaap P."/>
        </authorList>
    </citation>
    <scope>NUCLEOTIDE SEQUENCE [LARGE SCALE GENOMIC DNA]</scope>
    <source>
        <strain evidence="1 2">TK</strain>
    </source>
</reference>
<accession>A0A151ZFC9</accession>
<sequence length="321" mass="35569">MLKRKIVSLELKNDGSWGTKIKQLRIQHENDRRTEENEANNGYIIETDVSYEEYIKNAVRLLDNSKVRVFFINGQVLIYEFPVIVNEVTSDELYIGIRFNNNFTRNSLGGTGSSDINFNAGTVAIPNNVSYQPDQSILPNGRVGLINMNNLPYPTLVVEVGYSQSLQSLHTKALQYLNANTDIQMVICVSIWPRRPNNTFQALVLLYRRGFAPGVNPEDIISFGTAPLHHDTHGTINGWNLAPNQLRGFGVTINGVQTPACNQAGMAQYTLQIPSADLYHGVPLAPSVAGLPPTNIPAGVPANIPLDLFNLQTRINNIPIF</sequence>
<dbReference type="InParanoid" id="A0A151ZFC9"/>
<dbReference type="Proteomes" id="UP000076078">
    <property type="component" value="Unassembled WGS sequence"/>
</dbReference>
<organism evidence="1 2">
    <name type="scientific">Tieghemostelium lacteum</name>
    <name type="common">Slime mold</name>
    <name type="synonym">Dictyostelium lacteum</name>
    <dbReference type="NCBI Taxonomy" id="361077"/>
    <lineage>
        <taxon>Eukaryota</taxon>
        <taxon>Amoebozoa</taxon>
        <taxon>Evosea</taxon>
        <taxon>Eumycetozoa</taxon>
        <taxon>Dictyostelia</taxon>
        <taxon>Dictyosteliales</taxon>
        <taxon>Raperosteliaceae</taxon>
        <taxon>Tieghemostelium</taxon>
    </lineage>
</organism>
<dbReference type="FunCoup" id="A0A151ZFC9">
    <property type="interactions" value="3"/>
</dbReference>
<evidence type="ECO:0008006" key="3">
    <source>
        <dbReference type="Google" id="ProtNLM"/>
    </source>
</evidence>
<protein>
    <recommendedName>
        <fullName evidence="3">Restriction endonuclease domain-containing protein</fullName>
    </recommendedName>
</protein>
<evidence type="ECO:0000313" key="1">
    <source>
        <dbReference type="EMBL" id="KYQ92574.1"/>
    </source>
</evidence>
<dbReference type="AlphaFoldDB" id="A0A151ZFC9"/>
<evidence type="ECO:0000313" key="2">
    <source>
        <dbReference type="Proteomes" id="UP000076078"/>
    </source>
</evidence>
<keyword evidence="2" id="KW-1185">Reference proteome</keyword>
<gene>
    <name evidence="1" type="ORF">DLAC_06563</name>
</gene>
<dbReference type="OrthoDB" id="2322855at2759"/>
<comment type="caution">
    <text evidence="1">The sequence shown here is derived from an EMBL/GenBank/DDBJ whole genome shotgun (WGS) entry which is preliminary data.</text>
</comment>
<dbReference type="EMBL" id="LODT01000029">
    <property type="protein sequence ID" value="KYQ92574.1"/>
    <property type="molecule type" value="Genomic_DNA"/>
</dbReference>